<gene>
    <name evidence="1" type="ORF">HPBE_LOCUS26066</name>
</gene>
<accession>A0A3P8EFX1</accession>
<reference evidence="3" key="2">
    <citation type="submission" date="2019-09" db="UniProtKB">
        <authorList>
            <consortium name="WormBaseParasite"/>
        </authorList>
    </citation>
    <scope>IDENTIFICATION</scope>
</reference>
<evidence type="ECO:0000313" key="2">
    <source>
        <dbReference type="Proteomes" id="UP000050761"/>
    </source>
</evidence>
<organism evidence="2 3">
    <name type="scientific">Heligmosomoides polygyrus</name>
    <name type="common">Parasitic roundworm</name>
    <dbReference type="NCBI Taxonomy" id="6339"/>
    <lineage>
        <taxon>Eukaryota</taxon>
        <taxon>Metazoa</taxon>
        <taxon>Ecdysozoa</taxon>
        <taxon>Nematoda</taxon>
        <taxon>Chromadorea</taxon>
        <taxon>Rhabditida</taxon>
        <taxon>Rhabditina</taxon>
        <taxon>Rhabditomorpha</taxon>
        <taxon>Strongyloidea</taxon>
        <taxon>Heligmosomidae</taxon>
        <taxon>Heligmosomoides</taxon>
    </lineage>
</organism>
<protein>
    <submittedName>
        <fullName evidence="3">PRELI/MSF1 domain-containing protein</fullName>
    </submittedName>
</protein>
<accession>A0A183GTP6</accession>
<dbReference type="EMBL" id="UZAH01039124">
    <property type="protein sequence ID" value="VDP55481.1"/>
    <property type="molecule type" value="Genomic_DNA"/>
</dbReference>
<keyword evidence="2" id="KW-1185">Reference proteome</keyword>
<dbReference type="AlphaFoldDB" id="A0A183GTP6"/>
<dbReference type="WBParaSite" id="HPBE_0002606601-mRNA-1">
    <property type="protein sequence ID" value="HPBE_0002606601-mRNA-1"/>
    <property type="gene ID" value="HPBE_0002606601"/>
</dbReference>
<dbReference type="Proteomes" id="UP000050761">
    <property type="component" value="Unassembled WGS sequence"/>
</dbReference>
<reference evidence="1 2" key="1">
    <citation type="submission" date="2018-11" db="EMBL/GenBank/DDBJ databases">
        <authorList>
            <consortium name="Pathogen Informatics"/>
        </authorList>
    </citation>
    <scope>NUCLEOTIDE SEQUENCE [LARGE SCALE GENOMIC DNA]</scope>
</reference>
<evidence type="ECO:0000313" key="1">
    <source>
        <dbReference type="EMBL" id="VDP55481.1"/>
    </source>
</evidence>
<evidence type="ECO:0000313" key="3">
    <source>
        <dbReference type="WBParaSite" id="HPBE_0002606601-mRNA-1"/>
    </source>
</evidence>
<name>A0A183GTP6_HELPZ</name>
<sequence length="86" mass="10357">MADNEFVIHKVKYDEEWRYPSTKDWMVKSWNALRRHREAIAFDYQQFEPRNIVQLEELIAVNVFGVSVSYNGDLIFNFIYVLLLLL</sequence>
<proteinExistence type="predicted"/>